<dbReference type="Gene3D" id="1.10.1670.10">
    <property type="entry name" value="Helix-hairpin-Helix base-excision DNA repair enzymes (C-terminal)"/>
    <property type="match status" value="1"/>
</dbReference>
<dbReference type="EMBL" id="BARW01029211">
    <property type="protein sequence ID" value="GAJ07006.1"/>
    <property type="molecule type" value="Genomic_DNA"/>
</dbReference>
<organism evidence="1">
    <name type="scientific">marine sediment metagenome</name>
    <dbReference type="NCBI Taxonomy" id="412755"/>
    <lineage>
        <taxon>unclassified sequences</taxon>
        <taxon>metagenomes</taxon>
        <taxon>ecological metagenomes</taxon>
    </lineage>
</organism>
<evidence type="ECO:0000313" key="1">
    <source>
        <dbReference type="EMBL" id="GAJ07006.1"/>
    </source>
</evidence>
<dbReference type="AlphaFoldDB" id="X1V4C7"/>
<gene>
    <name evidence="1" type="ORF">S12H4_47000</name>
</gene>
<dbReference type="InterPro" id="IPR011257">
    <property type="entry name" value="DNA_glycosylase"/>
</dbReference>
<dbReference type="GO" id="GO:0006281">
    <property type="term" value="P:DNA repair"/>
    <property type="evidence" value="ECO:0007669"/>
    <property type="project" value="InterPro"/>
</dbReference>
<dbReference type="InterPro" id="IPR015254">
    <property type="entry name" value="AGOG-like"/>
</dbReference>
<dbReference type="Pfam" id="PF09171">
    <property type="entry name" value="AGOG"/>
    <property type="match status" value="1"/>
</dbReference>
<sequence>AMRGRFADWFPYISGTKVICFYLREIATLGFPFELKNLDKVDIPVDIHVLRATIKLGCITGKYEGPIEEVNDAVRAYWREVCEGERFFPLQLDEPLWLLSRGGCKLSKESYCPKERMCYFAKFCRNGIFEKASGYSFIYG</sequence>
<evidence type="ECO:0008006" key="2">
    <source>
        <dbReference type="Google" id="ProtNLM"/>
    </source>
</evidence>
<protein>
    <recommendedName>
        <fullName evidence="2">HhH-GPD domain-containing protein</fullName>
    </recommendedName>
</protein>
<reference evidence="1" key="1">
    <citation type="journal article" date="2014" name="Front. Microbiol.">
        <title>High frequency of phylogenetically diverse reductive dehalogenase-homologous genes in deep subseafloor sedimentary metagenomes.</title>
        <authorList>
            <person name="Kawai M."/>
            <person name="Futagami T."/>
            <person name="Toyoda A."/>
            <person name="Takaki Y."/>
            <person name="Nishi S."/>
            <person name="Hori S."/>
            <person name="Arai W."/>
            <person name="Tsubouchi T."/>
            <person name="Morono Y."/>
            <person name="Uchiyama I."/>
            <person name="Ito T."/>
            <person name="Fujiyama A."/>
            <person name="Inagaki F."/>
            <person name="Takami H."/>
        </authorList>
    </citation>
    <scope>NUCLEOTIDE SEQUENCE</scope>
    <source>
        <strain evidence="1">Expedition CK06-06</strain>
    </source>
</reference>
<dbReference type="InterPro" id="IPR023170">
    <property type="entry name" value="HhH_base_excis_C"/>
</dbReference>
<comment type="caution">
    <text evidence="1">The sequence shown here is derived from an EMBL/GenBank/DDBJ whole genome shotgun (WGS) entry which is preliminary data.</text>
</comment>
<dbReference type="SUPFAM" id="SSF48150">
    <property type="entry name" value="DNA-glycosylase"/>
    <property type="match status" value="1"/>
</dbReference>
<accession>X1V4C7</accession>
<dbReference type="GO" id="GO:0003906">
    <property type="term" value="F:DNA-(apurinic or apyrimidinic site) endonuclease activity"/>
    <property type="evidence" value="ECO:0007669"/>
    <property type="project" value="InterPro"/>
</dbReference>
<feature type="non-terminal residue" evidence="1">
    <location>
        <position position="1"/>
    </location>
</feature>
<dbReference type="GO" id="GO:0016799">
    <property type="term" value="F:hydrolase activity, hydrolyzing N-glycosyl compounds"/>
    <property type="evidence" value="ECO:0007669"/>
    <property type="project" value="InterPro"/>
</dbReference>
<name>X1V4C7_9ZZZZ</name>
<proteinExistence type="predicted"/>